<feature type="domain" description="HTH luxR-type" evidence="4">
    <location>
        <begin position="145"/>
        <end position="210"/>
    </location>
</feature>
<feature type="modified residue" description="4-aspartylphosphate" evidence="3">
    <location>
        <position position="57"/>
    </location>
</feature>
<dbReference type="SMART" id="SM00448">
    <property type="entry name" value="REC"/>
    <property type="match status" value="1"/>
</dbReference>
<keyword evidence="1 3" id="KW-0597">Phosphoprotein</keyword>
<evidence type="ECO:0000313" key="7">
    <source>
        <dbReference type="Proteomes" id="UP000291838"/>
    </source>
</evidence>
<keyword evidence="2" id="KW-0238">DNA-binding</keyword>
<dbReference type="Proteomes" id="UP000291838">
    <property type="component" value="Unassembled WGS sequence"/>
</dbReference>
<dbReference type="PANTHER" id="PTHR43214:SF43">
    <property type="entry name" value="TWO-COMPONENT RESPONSE REGULATOR"/>
    <property type="match status" value="1"/>
</dbReference>
<dbReference type="InterPro" id="IPR001789">
    <property type="entry name" value="Sig_transdc_resp-reg_receiver"/>
</dbReference>
<dbReference type="InterPro" id="IPR058245">
    <property type="entry name" value="NreC/VraR/RcsB-like_REC"/>
</dbReference>
<dbReference type="InterPro" id="IPR039420">
    <property type="entry name" value="WalR-like"/>
</dbReference>
<dbReference type="SUPFAM" id="SSF46894">
    <property type="entry name" value="C-terminal effector domain of the bipartite response regulators"/>
    <property type="match status" value="1"/>
</dbReference>
<dbReference type="SMART" id="SM00421">
    <property type="entry name" value="HTH_LUXR"/>
    <property type="match status" value="1"/>
</dbReference>
<reference evidence="6 7" key="1">
    <citation type="submission" date="2019-01" db="EMBL/GenBank/DDBJ databases">
        <title>Novel species of Nocardioides.</title>
        <authorList>
            <person name="Liu Q."/>
            <person name="Xin Y.-H."/>
        </authorList>
    </citation>
    <scope>NUCLEOTIDE SEQUENCE [LARGE SCALE GENOMIC DNA]</scope>
    <source>
        <strain evidence="6 7">HLT3-15</strain>
    </source>
</reference>
<gene>
    <name evidence="6" type="ORF">EUA06_15055</name>
</gene>
<dbReference type="Pfam" id="PF00196">
    <property type="entry name" value="GerE"/>
    <property type="match status" value="1"/>
</dbReference>
<accession>A0A4Q2RNB4</accession>
<dbReference type="InterPro" id="IPR011006">
    <property type="entry name" value="CheY-like_superfamily"/>
</dbReference>
<evidence type="ECO:0000256" key="2">
    <source>
        <dbReference type="ARBA" id="ARBA00023125"/>
    </source>
</evidence>
<evidence type="ECO:0000259" key="4">
    <source>
        <dbReference type="PROSITE" id="PS50043"/>
    </source>
</evidence>
<name>A0A4Q2RNB4_9ACTN</name>
<evidence type="ECO:0000259" key="5">
    <source>
        <dbReference type="PROSITE" id="PS50110"/>
    </source>
</evidence>
<dbReference type="PRINTS" id="PR00038">
    <property type="entry name" value="HTHLUXR"/>
</dbReference>
<dbReference type="GO" id="GO:0003677">
    <property type="term" value="F:DNA binding"/>
    <property type="evidence" value="ECO:0007669"/>
    <property type="project" value="UniProtKB-KW"/>
</dbReference>
<evidence type="ECO:0000256" key="3">
    <source>
        <dbReference type="PROSITE-ProRule" id="PRU00169"/>
    </source>
</evidence>
<protein>
    <submittedName>
        <fullName evidence="6">Response regulator transcription factor</fullName>
    </submittedName>
</protein>
<keyword evidence="7" id="KW-1185">Reference proteome</keyword>
<dbReference type="SUPFAM" id="SSF52172">
    <property type="entry name" value="CheY-like"/>
    <property type="match status" value="1"/>
</dbReference>
<evidence type="ECO:0000256" key="1">
    <source>
        <dbReference type="ARBA" id="ARBA00022553"/>
    </source>
</evidence>
<dbReference type="CDD" id="cd06170">
    <property type="entry name" value="LuxR_C_like"/>
    <property type="match status" value="1"/>
</dbReference>
<dbReference type="CDD" id="cd17535">
    <property type="entry name" value="REC_NarL-like"/>
    <property type="match status" value="1"/>
</dbReference>
<dbReference type="OrthoDB" id="9808843at2"/>
<dbReference type="AlphaFoldDB" id="A0A4Q2RNB4"/>
<feature type="domain" description="Response regulatory" evidence="5">
    <location>
        <begin position="6"/>
        <end position="122"/>
    </location>
</feature>
<dbReference type="GO" id="GO:0006355">
    <property type="term" value="P:regulation of DNA-templated transcription"/>
    <property type="evidence" value="ECO:0007669"/>
    <property type="project" value="InterPro"/>
</dbReference>
<dbReference type="EMBL" id="SDWS01000006">
    <property type="protein sequence ID" value="RYB89896.1"/>
    <property type="molecule type" value="Genomic_DNA"/>
</dbReference>
<dbReference type="PROSITE" id="PS50110">
    <property type="entry name" value="RESPONSE_REGULATORY"/>
    <property type="match status" value="1"/>
</dbReference>
<dbReference type="GO" id="GO:0000160">
    <property type="term" value="P:phosphorelay signal transduction system"/>
    <property type="evidence" value="ECO:0007669"/>
    <property type="project" value="InterPro"/>
</dbReference>
<dbReference type="RefSeq" id="WP_129477207.1">
    <property type="nucleotide sequence ID" value="NZ_SDWS01000006.1"/>
</dbReference>
<dbReference type="Pfam" id="PF00072">
    <property type="entry name" value="Response_reg"/>
    <property type="match status" value="1"/>
</dbReference>
<dbReference type="PROSITE" id="PS50043">
    <property type="entry name" value="HTH_LUXR_2"/>
    <property type="match status" value="1"/>
</dbReference>
<dbReference type="PANTHER" id="PTHR43214">
    <property type="entry name" value="TWO-COMPONENT RESPONSE REGULATOR"/>
    <property type="match status" value="1"/>
</dbReference>
<comment type="caution">
    <text evidence="6">The sequence shown here is derived from an EMBL/GenBank/DDBJ whole genome shotgun (WGS) entry which is preliminary data.</text>
</comment>
<sequence>MTGALRVLVVDDHPVVLAGLTALIDAADDLTVCGAAKSVAEVRAVAADLAPDVCVLDLQLPDGDGITLGRTLKQQWPTTRVLILTMSDDPGAVVRSLGTGLDGYLLKDSDPHELLTAIRSVATGATVLGRGTSAPVVAASNAAPDTSPLRALDARDREILALLVAGLTTTQVAHRVFLAPKTVRNRISGLMGKLGVTTRDEAVSLGRAAGL</sequence>
<organism evidence="6 7">
    <name type="scientific">Nocardioides glacieisoli</name>
    <dbReference type="NCBI Taxonomy" id="1168730"/>
    <lineage>
        <taxon>Bacteria</taxon>
        <taxon>Bacillati</taxon>
        <taxon>Actinomycetota</taxon>
        <taxon>Actinomycetes</taxon>
        <taxon>Propionibacteriales</taxon>
        <taxon>Nocardioidaceae</taxon>
        <taxon>Nocardioides</taxon>
    </lineage>
</organism>
<proteinExistence type="predicted"/>
<dbReference type="InterPro" id="IPR016032">
    <property type="entry name" value="Sig_transdc_resp-reg_C-effctor"/>
</dbReference>
<dbReference type="InterPro" id="IPR000792">
    <property type="entry name" value="Tscrpt_reg_LuxR_C"/>
</dbReference>
<dbReference type="Gene3D" id="3.40.50.2300">
    <property type="match status" value="1"/>
</dbReference>
<evidence type="ECO:0000313" key="6">
    <source>
        <dbReference type="EMBL" id="RYB89896.1"/>
    </source>
</evidence>